<dbReference type="PROSITE" id="PS51085">
    <property type="entry name" value="2FE2S_FER_2"/>
    <property type="match status" value="1"/>
</dbReference>
<dbReference type="InterPro" id="IPR006058">
    <property type="entry name" value="2Fe2S_fd_BS"/>
</dbReference>
<comment type="cofactor">
    <cofactor evidence="1">
        <name>FAD</name>
        <dbReference type="ChEBI" id="CHEBI:57692"/>
    </cofactor>
</comment>
<dbReference type="PROSITE" id="PS00197">
    <property type="entry name" value="2FE2S_FER_1"/>
    <property type="match status" value="1"/>
</dbReference>
<accession>A0A4Q9HMF8</accession>
<feature type="domain" description="2Fe-2S ferredoxin-type" evidence="5">
    <location>
        <begin position="19"/>
        <end position="112"/>
    </location>
</feature>
<dbReference type="Gene3D" id="2.40.30.10">
    <property type="entry name" value="Translation factors"/>
    <property type="match status" value="1"/>
</dbReference>
<feature type="region of interest" description="Disordered" evidence="4">
    <location>
        <begin position="1"/>
        <end position="20"/>
    </location>
</feature>
<keyword evidence="2" id="KW-0408">Iron</keyword>
<dbReference type="SUPFAM" id="SSF54292">
    <property type="entry name" value="2Fe-2S ferredoxin-like"/>
    <property type="match status" value="1"/>
</dbReference>
<dbReference type="Gene3D" id="3.10.20.30">
    <property type="match status" value="1"/>
</dbReference>
<dbReference type="RefSeq" id="WP_131125617.1">
    <property type="nucleotide sequence ID" value="NZ_SIXH01000407.1"/>
</dbReference>
<evidence type="ECO:0000256" key="4">
    <source>
        <dbReference type="SAM" id="MobiDB-lite"/>
    </source>
</evidence>
<dbReference type="CDD" id="cd00207">
    <property type="entry name" value="fer2"/>
    <property type="match status" value="1"/>
</dbReference>
<protein>
    <submittedName>
        <fullName evidence="7">2Fe-2S iron-sulfur cluster binding domain-containing protein</fullName>
    </submittedName>
</protein>
<dbReference type="PANTHER" id="PTHR47354">
    <property type="entry name" value="NADH OXIDOREDUCTASE HCR"/>
    <property type="match status" value="1"/>
</dbReference>
<dbReference type="InterPro" id="IPR008333">
    <property type="entry name" value="Cbr1-like_FAD-bd_dom"/>
</dbReference>
<dbReference type="AlphaFoldDB" id="A0A4Q9HMF8"/>
<keyword evidence="3" id="KW-0411">Iron-sulfur</keyword>
<gene>
    <name evidence="7" type="ORF">EYS09_30330</name>
</gene>
<dbReference type="Pfam" id="PF00111">
    <property type="entry name" value="Fer2"/>
    <property type="match status" value="1"/>
</dbReference>
<comment type="caution">
    <text evidence="7">The sequence shown here is derived from an EMBL/GenBank/DDBJ whole genome shotgun (WGS) entry which is preliminary data.</text>
</comment>
<keyword evidence="8" id="KW-1185">Reference proteome</keyword>
<feature type="compositionally biased region" description="Low complexity" evidence="4">
    <location>
        <begin position="1"/>
        <end position="18"/>
    </location>
</feature>
<dbReference type="EMBL" id="SIXH01000407">
    <property type="protein sequence ID" value="TBO55986.1"/>
    <property type="molecule type" value="Genomic_DNA"/>
</dbReference>
<dbReference type="SUPFAM" id="SSF52343">
    <property type="entry name" value="Ferredoxin reductase-like, C-terminal NADP-linked domain"/>
    <property type="match status" value="1"/>
</dbReference>
<name>A0A4Q9HMF8_STRKA</name>
<dbReference type="PRINTS" id="PR00410">
    <property type="entry name" value="PHEHYDRXLASE"/>
</dbReference>
<dbReference type="InterPro" id="IPR001433">
    <property type="entry name" value="OxRdtase_FAD/NAD-bd"/>
</dbReference>
<evidence type="ECO:0000259" key="6">
    <source>
        <dbReference type="PROSITE" id="PS51384"/>
    </source>
</evidence>
<dbReference type="GO" id="GO:0016491">
    <property type="term" value="F:oxidoreductase activity"/>
    <property type="evidence" value="ECO:0007669"/>
    <property type="project" value="InterPro"/>
</dbReference>
<evidence type="ECO:0000313" key="8">
    <source>
        <dbReference type="Proteomes" id="UP000292452"/>
    </source>
</evidence>
<dbReference type="InterPro" id="IPR036010">
    <property type="entry name" value="2Fe-2S_ferredoxin-like_sf"/>
</dbReference>
<proteinExistence type="predicted"/>
<dbReference type="GO" id="GO:0051537">
    <property type="term" value="F:2 iron, 2 sulfur cluster binding"/>
    <property type="evidence" value="ECO:0007669"/>
    <property type="project" value="UniProtKB-KW"/>
</dbReference>
<dbReference type="InterPro" id="IPR017927">
    <property type="entry name" value="FAD-bd_FR_type"/>
</dbReference>
<dbReference type="Pfam" id="PF00970">
    <property type="entry name" value="FAD_binding_6"/>
    <property type="match status" value="1"/>
</dbReference>
<dbReference type="PANTHER" id="PTHR47354:SF5">
    <property type="entry name" value="PROTEIN RFBI"/>
    <property type="match status" value="1"/>
</dbReference>
<evidence type="ECO:0000256" key="3">
    <source>
        <dbReference type="ARBA" id="ARBA00023014"/>
    </source>
</evidence>
<reference evidence="7 8" key="1">
    <citation type="submission" date="2019-02" db="EMBL/GenBank/DDBJ databases">
        <title>Draft Genome Sequence of Streptomyces sp. AM-2504, identified by 16S rRNA comparative analysis as a Streptomyces Kasugaensis strain.</title>
        <authorList>
            <person name="Napolioni V."/>
            <person name="Giuliodori A.M."/>
            <person name="Spurio R."/>
            <person name="Fabbretti A."/>
        </authorList>
    </citation>
    <scope>NUCLEOTIDE SEQUENCE [LARGE SCALE GENOMIC DNA]</scope>
    <source>
        <strain evidence="7 8">AM-2504</strain>
    </source>
</reference>
<keyword evidence="2" id="KW-0001">2Fe-2S</keyword>
<keyword evidence="2" id="KW-0479">Metal-binding</keyword>
<evidence type="ECO:0000256" key="1">
    <source>
        <dbReference type="ARBA" id="ARBA00001974"/>
    </source>
</evidence>
<dbReference type="SUPFAM" id="SSF63380">
    <property type="entry name" value="Riboflavin synthase domain-like"/>
    <property type="match status" value="1"/>
</dbReference>
<dbReference type="InterPro" id="IPR050415">
    <property type="entry name" value="MRET"/>
</dbReference>
<dbReference type="InterPro" id="IPR001041">
    <property type="entry name" value="2Fe-2S_ferredoxin-type"/>
</dbReference>
<dbReference type="InterPro" id="IPR039261">
    <property type="entry name" value="FNR_nucleotide-bd"/>
</dbReference>
<feature type="domain" description="FAD-binding FR-type" evidence="6">
    <location>
        <begin position="120"/>
        <end position="226"/>
    </location>
</feature>
<evidence type="ECO:0000313" key="7">
    <source>
        <dbReference type="EMBL" id="TBO55986.1"/>
    </source>
</evidence>
<evidence type="ECO:0000256" key="2">
    <source>
        <dbReference type="ARBA" id="ARBA00022714"/>
    </source>
</evidence>
<organism evidence="7 8">
    <name type="scientific">Streptomyces kasugaensis</name>
    <dbReference type="NCBI Taxonomy" id="1946"/>
    <lineage>
        <taxon>Bacteria</taxon>
        <taxon>Bacillati</taxon>
        <taxon>Actinomycetota</taxon>
        <taxon>Actinomycetes</taxon>
        <taxon>Kitasatosporales</taxon>
        <taxon>Streptomycetaceae</taxon>
        <taxon>Streptomyces</taxon>
    </lineage>
</organism>
<dbReference type="Proteomes" id="UP000292452">
    <property type="component" value="Unassembled WGS sequence"/>
</dbReference>
<dbReference type="Pfam" id="PF00175">
    <property type="entry name" value="NAD_binding_1"/>
    <property type="match status" value="1"/>
</dbReference>
<dbReference type="PROSITE" id="PS51384">
    <property type="entry name" value="FAD_FR"/>
    <property type="match status" value="1"/>
</dbReference>
<dbReference type="InterPro" id="IPR012675">
    <property type="entry name" value="Beta-grasp_dom_sf"/>
</dbReference>
<sequence length="366" mass="38772">MTAAPAPGTARTPTGAEPVPLRMTTLDGEILQAECLPGRSVLDAAADAGYLLPSLCRKGTCGACAVTVTDGPYTLGPHSPEALSPERARAGGALLCRAYAEGPLAVSLPYERSRIISGRLTERTATVSALERLTGDLVRLVLQLDEDGQLGSGAEFEPGQFAQLRIPGETEESRAYSYSNAPNWDGELEFYVRLRPGGHFSTWLDTRATPGDSVTVLGPQGAFGLVETGLRPRWFVAGGTGTAPLLSMARRMAEFGESHPLRFYSGADTVAQLCGAEAISALRDELPQLETVFSVKEPVDRAGYRHGRMIDALVADLVRLRTSGGTDPDLYICGSPGLIDAVERAAADHGLAPDRVLSEKFNSSAT</sequence>
<evidence type="ECO:0000259" key="5">
    <source>
        <dbReference type="PROSITE" id="PS51085"/>
    </source>
</evidence>
<dbReference type="InterPro" id="IPR017938">
    <property type="entry name" value="Riboflavin_synthase-like_b-brl"/>
</dbReference>
<dbReference type="Gene3D" id="3.40.50.80">
    <property type="entry name" value="Nucleotide-binding domain of ferredoxin-NADP reductase (FNR) module"/>
    <property type="match status" value="1"/>
</dbReference>